<proteinExistence type="predicted"/>
<reference evidence="2" key="1">
    <citation type="submission" date="2021-12" db="EMBL/GenBank/DDBJ databases">
        <authorList>
            <person name="Martin H S."/>
        </authorList>
    </citation>
    <scope>NUCLEOTIDE SEQUENCE</scope>
</reference>
<keyword evidence="3" id="KW-1185">Reference proteome</keyword>
<gene>
    <name evidence="2" type="ORF">BINO364_LOCUS2361</name>
</gene>
<organism evidence="2 3">
    <name type="scientific">Brenthis ino</name>
    <name type="common">lesser marbled fritillary</name>
    <dbReference type="NCBI Taxonomy" id="405034"/>
    <lineage>
        <taxon>Eukaryota</taxon>
        <taxon>Metazoa</taxon>
        <taxon>Ecdysozoa</taxon>
        <taxon>Arthropoda</taxon>
        <taxon>Hexapoda</taxon>
        <taxon>Insecta</taxon>
        <taxon>Pterygota</taxon>
        <taxon>Neoptera</taxon>
        <taxon>Endopterygota</taxon>
        <taxon>Lepidoptera</taxon>
        <taxon>Glossata</taxon>
        <taxon>Ditrysia</taxon>
        <taxon>Papilionoidea</taxon>
        <taxon>Nymphalidae</taxon>
        <taxon>Heliconiinae</taxon>
        <taxon>Argynnini</taxon>
        <taxon>Brenthis</taxon>
    </lineage>
</organism>
<dbReference type="OrthoDB" id="7490855at2759"/>
<feature type="compositionally biased region" description="Polar residues" evidence="1">
    <location>
        <begin position="32"/>
        <end position="41"/>
    </location>
</feature>
<accession>A0A8J9Y1H8</accession>
<evidence type="ECO:0000256" key="1">
    <source>
        <dbReference type="SAM" id="MobiDB-lite"/>
    </source>
</evidence>
<dbReference type="AlphaFoldDB" id="A0A8J9Y1H8"/>
<dbReference type="EMBL" id="OV170230">
    <property type="protein sequence ID" value="CAH0715434.1"/>
    <property type="molecule type" value="Genomic_DNA"/>
</dbReference>
<evidence type="ECO:0000313" key="3">
    <source>
        <dbReference type="Proteomes" id="UP000838878"/>
    </source>
</evidence>
<sequence>MSQRHLEFSFCANNGGGEGFVDRDDRGGEATSARQQVSSLSPRRHAAQFPAPAPAPLYQALSHIKLTESDSSRPKFRCGHSRYDRLK</sequence>
<feature type="non-terminal residue" evidence="2">
    <location>
        <position position="87"/>
    </location>
</feature>
<dbReference type="Proteomes" id="UP000838878">
    <property type="component" value="Chromosome 10"/>
</dbReference>
<feature type="region of interest" description="Disordered" evidence="1">
    <location>
        <begin position="15"/>
        <end position="50"/>
    </location>
</feature>
<protein>
    <submittedName>
        <fullName evidence="2">Uncharacterized protein</fullName>
    </submittedName>
</protein>
<evidence type="ECO:0000313" key="2">
    <source>
        <dbReference type="EMBL" id="CAH0715434.1"/>
    </source>
</evidence>
<name>A0A8J9Y1H8_9NEOP</name>